<dbReference type="Gramene" id="AUR62033109-RA">
    <property type="protein sequence ID" value="AUR62033109-RA:cds"/>
    <property type="gene ID" value="AUR62033109"/>
</dbReference>
<dbReference type="GO" id="GO:0004788">
    <property type="term" value="F:thiamine diphosphokinase activity"/>
    <property type="evidence" value="ECO:0007669"/>
    <property type="project" value="UniProtKB-EC"/>
</dbReference>
<feature type="region of interest" description="Disordered" evidence="11">
    <location>
        <begin position="261"/>
        <end position="287"/>
    </location>
</feature>
<dbReference type="Gene3D" id="1.10.8.60">
    <property type="match status" value="1"/>
</dbReference>
<dbReference type="InterPro" id="IPR036371">
    <property type="entry name" value="TPK_B1-bd_sf"/>
</dbReference>
<dbReference type="InterPro" id="IPR041569">
    <property type="entry name" value="AAA_lid_3"/>
</dbReference>
<dbReference type="Pfam" id="PF17862">
    <property type="entry name" value="AAA_lid_3"/>
    <property type="match status" value="1"/>
</dbReference>
<dbReference type="Gene3D" id="2.60.200.20">
    <property type="match status" value="1"/>
</dbReference>
<feature type="domain" description="AAA+ ATPase" evidence="12">
    <location>
        <begin position="950"/>
        <end position="1087"/>
    </location>
</feature>
<evidence type="ECO:0000313" key="15">
    <source>
        <dbReference type="Proteomes" id="UP000596660"/>
    </source>
</evidence>
<dbReference type="PROSITE" id="PS00674">
    <property type="entry name" value="AAA"/>
    <property type="match status" value="1"/>
</dbReference>
<dbReference type="CDD" id="cd07995">
    <property type="entry name" value="TPK"/>
    <property type="match status" value="1"/>
</dbReference>
<feature type="region of interest" description="Disordered" evidence="11">
    <location>
        <begin position="1"/>
        <end position="99"/>
    </location>
</feature>
<evidence type="ECO:0000256" key="7">
    <source>
        <dbReference type="ARBA" id="ARBA00022787"/>
    </source>
</evidence>
<evidence type="ECO:0000256" key="4">
    <source>
        <dbReference type="ARBA" id="ARBA00022679"/>
    </source>
</evidence>
<dbReference type="SMART" id="SM00382">
    <property type="entry name" value="AAA"/>
    <property type="match status" value="1"/>
</dbReference>
<dbReference type="Gene3D" id="3.40.50.10240">
    <property type="entry name" value="Thiamin pyrophosphokinase, catalytic domain"/>
    <property type="match status" value="1"/>
</dbReference>
<evidence type="ECO:0000256" key="1">
    <source>
        <dbReference type="ARBA" id="ARBA00004514"/>
    </source>
</evidence>
<dbReference type="InterPro" id="IPR003960">
    <property type="entry name" value="ATPase_AAA_CS"/>
</dbReference>
<dbReference type="Pfam" id="PF04265">
    <property type="entry name" value="TPK_B1_binding"/>
    <property type="match status" value="1"/>
</dbReference>
<comment type="subcellular location">
    <subcellularLocation>
        <location evidence="1">Cytoplasm</location>
        <location evidence="1">Cytosol</location>
    </subcellularLocation>
    <subcellularLocation>
        <location evidence="2">Mitochondrion outer membrane</location>
        <topology evidence="2">Single-pass membrane protein</topology>
    </subcellularLocation>
</comment>
<feature type="compositionally biased region" description="Basic residues" evidence="11">
    <location>
        <begin position="88"/>
        <end position="97"/>
    </location>
</feature>
<dbReference type="InterPro" id="IPR003959">
    <property type="entry name" value="ATPase_AAA_core"/>
</dbReference>
<dbReference type="InterPro" id="IPR003593">
    <property type="entry name" value="AAA+_ATPase"/>
</dbReference>
<keyword evidence="9" id="KW-0496">Mitochondrion</keyword>
<dbReference type="NCBIfam" id="TIGR01378">
    <property type="entry name" value="thi_PPkinase"/>
    <property type="match status" value="1"/>
</dbReference>
<keyword evidence="6" id="KW-0418">Kinase</keyword>
<dbReference type="Gene3D" id="2.60.120.320">
    <property type="entry name" value="Thiamin pyrophosphokinase, thiamin-binding domain"/>
    <property type="match status" value="1"/>
</dbReference>
<dbReference type="EnsemblPlants" id="AUR62033109-RA">
    <property type="protein sequence ID" value="AUR62033109-RA:cds"/>
    <property type="gene ID" value="AUR62033109"/>
</dbReference>
<dbReference type="GO" id="GO:0005741">
    <property type="term" value="C:mitochondrial outer membrane"/>
    <property type="evidence" value="ECO:0007669"/>
    <property type="project" value="UniProtKB-SubCell"/>
</dbReference>
<dbReference type="InterPro" id="IPR051701">
    <property type="entry name" value="Mito_OM_Translocase_MSP1"/>
</dbReference>
<evidence type="ECO:0000256" key="3">
    <source>
        <dbReference type="ARBA" id="ARBA00013245"/>
    </source>
</evidence>
<evidence type="ECO:0000259" key="12">
    <source>
        <dbReference type="SMART" id="SM00382"/>
    </source>
</evidence>
<dbReference type="SUPFAM" id="SSF52540">
    <property type="entry name" value="P-loop containing nucleoside triphosphate hydrolases"/>
    <property type="match status" value="1"/>
</dbReference>
<evidence type="ECO:0000256" key="11">
    <source>
        <dbReference type="SAM" id="MobiDB-lite"/>
    </source>
</evidence>
<protein>
    <recommendedName>
        <fullName evidence="3">thiamine diphosphokinase</fullName>
        <ecNumber evidence="3">2.7.6.2</ecNumber>
    </recommendedName>
</protein>
<dbReference type="InterPro" id="IPR027417">
    <property type="entry name" value="P-loop_NTPase"/>
</dbReference>
<dbReference type="PANTHER" id="PTHR45644:SF73">
    <property type="entry name" value="AAA-TYPE ATPASE FAMILY PROTEIN"/>
    <property type="match status" value="1"/>
</dbReference>
<evidence type="ECO:0000256" key="6">
    <source>
        <dbReference type="ARBA" id="ARBA00022777"/>
    </source>
</evidence>
<dbReference type="InterPro" id="IPR008984">
    <property type="entry name" value="SMAD_FHA_dom_sf"/>
</dbReference>
<proteinExistence type="predicted"/>
<name>A0A803MPA8_CHEQI</name>
<sequence>MVKDSEASSSTEDKSVSQLPVEEVTTTAAAGNQLGSESRDPPEVGSADLPATGSDKPSDLNFSEKSPAVQVKGGIEDAVVDEKETKTGVKRQRPKKNVRTEPTAWGQLISQFSENPHEFIRGSQFTVGHGRQCDLWLKDPTVSKILCKLQRIERGSSSIIRLEITGGKGAVQLNGKVHCKSSSPLTVTGGDELIFGSAGTGRYAYIFQQLSKDTFAAPGLPSSLAILEAQSAPANGNDTKAKGRDSSSSAAAGVLASLSNSKRLSRLPPSKGNDEDSAMGSLSGASDNGICDVEMTDSLEHQDYHGVSLNQKEVGPVSDENMNIDDAAKGTGLDTEEGPVAGSNNELRPFLQLLARSSTSDFDFSSGLSKLLAEQRQIRDLLKDLDRPTFVSTRRQAFKDTLRKAIITAGDIDVSLENFPYYLSETTKNVLVAAAYIPLKCSKMLKYASELPTVCPRVLLSGPAGSEIYQETLAKALAKHFGARLLVVDSLLLPGGPTAKEADTSKELSRPEKSSLHAKRSSVVASLRQKKQASSVEAEITGPAVAAQRLPKQEASTASSRKYIFKEGDRVKFLGPMPSGVPPLLPLRGPSYGNRGKVVLVFKDNQSSKIGVRFDESVPEGNNLGGNCETDHGFFCQADSLCLENSGGDDADRLAVNEIFEIAKDECKDGPVILFLKDMEKCMAGNPEAYVELKSKLENLPDNLVVIASHTHADSRKEKSHPGGLLFTKFGSNHTALLDLAFPDNFGRLSDRNNKDTSKIMKQLTRLFTNRVTIQMPQDENLLLDWKQKLERDMETLKAQSNIVSIRSVLNRTGIDCHDIETLSIKDQALSNENADKVIGWALTRHFMHCAEPSVNDSKLVISSESIRHGLNILHGVQNETKSTKKSLKDVVTENEFEKKLLTDVIPASEIGVTFDDIGALENVKDTLKELVMLPLQRPELFSKGQLTKPCKGILLFGPPGTGKTMLAKAVATEAGANFINISMSSITSKWFGEGEKYVKAVFSLASKIAPSVIFVDEVDSMLGRRENPGEHEAMRKMKNEFMVNWDGLRTKDRERVLVLAATNRPFDLDEAVIRRLPRRLMIGLPDAPNRQKILSVILAKEELAPVVDLAVVANMTDGYSGSDLKNLCVTAAYCPIREILETEKKEKALALAESRSPVLYSGDDVRPLNMSDFKYAQEQVCASFSAESTNMNELMQWNDLYDELSSCNGMNYMVKVDQGRETPELFHIEEVFVLYSKMKIRNLDKQPLKIFPSSVPRSNETDMVATPISKVACYPVSLLPQATYGNSAVGLLCSLSWAIAKQSTSLISDNNMEIMQHSSSFLLPPIPGSSLKYAMVILNQRLPRFAPLIWDHDGGANRLFDEIPQFFPLENPIDVRKRYMPDLIKGDMDSVRAEILDFYTNLGCDAINESHDQDTTDLHKCISHLSNLTPESEKSDLCILVTGALGGRFDHEAGNINVLYRFSNLRIILLSDDCLIQLLPKTHHHEIHIQPSVVGPHCGLLPIGVPAFHTTTSGLKWNLNDTEMMFGGLLSTSNIVTGDIVSVRSDADLIWTISIKK</sequence>
<keyword evidence="8" id="KW-0067">ATP-binding</keyword>
<evidence type="ECO:0000313" key="14">
    <source>
        <dbReference type="EnsemblPlants" id="AUR62033109-RA:cds"/>
    </source>
</evidence>
<dbReference type="GO" id="GO:0009229">
    <property type="term" value="P:thiamine diphosphate biosynthetic process"/>
    <property type="evidence" value="ECO:0007669"/>
    <property type="project" value="InterPro"/>
</dbReference>
<dbReference type="InterPro" id="IPR007373">
    <property type="entry name" value="Thiamin_PyroPKinase_B1-bd"/>
</dbReference>
<dbReference type="InterPro" id="IPR036759">
    <property type="entry name" value="TPK_catalytic_sf"/>
</dbReference>
<dbReference type="Gene3D" id="3.40.50.300">
    <property type="entry name" value="P-loop containing nucleotide triphosphate hydrolases"/>
    <property type="match status" value="1"/>
</dbReference>
<dbReference type="EC" id="2.7.6.2" evidence="3"/>
<dbReference type="PANTHER" id="PTHR45644">
    <property type="entry name" value="AAA ATPASE, PUTATIVE (AFU_ORTHOLOGUE AFUA_2G12920)-RELATED-RELATED"/>
    <property type="match status" value="1"/>
</dbReference>
<feature type="domain" description="Thiamin pyrophosphokinase thiamin-binding" evidence="13">
    <location>
        <begin position="1484"/>
        <end position="1550"/>
    </location>
</feature>
<dbReference type="InterPro" id="IPR007371">
    <property type="entry name" value="TPK_catalytic"/>
</dbReference>
<dbReference type="GO" id="GO:0005524">
    <property type="term" value="F:ATP binding"/>
    <property type="evidence" value="ECO:0007669"/>
    <property type="project" value="UniProtKB-KW"/>
</dbReference>
<feature type="compositionally biased region" description="Polar residues" evidence="11">
    <location>
        <begin position="24"/>
        <end position="36"/>
    </location>
</feature>
<keyword evidence="15" id="KW-1185">Reference proteome</keyword>
<dbReference type="GO" id="GO:0030975">
    <property type="term" value="F:thiamine binding"/>
    <property type="evidence" value="ECO:0007669"/>
    <property type="project" value="InterPro"/>
</dbReference>
<dbReference type="GO" id="GO:0016301">
    <property type="term" value="F:kinase activity"/>
    <property type="evidence" value="ECO:0007669"/>
    <property type="project" value="UniProtKB-KW"/>
</dbReference>
<keyword evidence="7" id="KW-0472">Membrane</keyword>
<evidence type="ECO:0000256" key="8">
    <source>
        <dbReference type="ARBA" id="ARBA00022840"/>
    </source>
</evidence>
<evidence type="ECO:0000256" key="10">
    <source>
        <dbReference type="ARBA" id="ARBA00025120"/>
    </source>
</evidence>
<evidence type="ECO:0000259" key="13">
    <source>
        <dbReference type="SMART" id="SM00983"/>
    </source>
</evidence>
<evidence type="ECO:0000256" key="5">
    <source>
        <dbReference type="ARBA" id="ARBA00022741"/>
    </source>
</evidence>
<dbReference type="FunFam" id="2.60.120.320:FF:000001">
    <property type="entry name" value="Thiamine pyrophosphokinase"/>
    <property type="match status" value="1"/>
</dbReference>
<dbReference type="SUPFAM" id="SSF63862">
    <property type="entry name" value="Thiamin pyrophosphokinase, substrate-binding domain"/>
    <property type="match status" value="1"/>
</dbReference>
<dbReference type="OMA" id="IHFRRPA"/>
<dbReference type="Pfam" id="PF04263">
    <property type="entry name" value="TPK_catalytic"/>
    <property type="match status" value="1"/>
</dbReference>
<evidence type="ECO:0000256" key="9">
    <source>
        <dbReference type="ARBA" id="ARBA00023128"/>
    </source>
</evidence>
<dbReference type="CDD" id="cd19520">
    <property type="entry name" value="RecA-like_ATAD1"/>
    <property type="match status" value="1"/>
</dbReference>
<dbReference type="FunFam" id="3.40.50.300:FF:000416">
    <property type="entry name" value="p-loop nucleoside triphosphate hydrolase superfamily protein"/>
    <property type="match status" value="1"/>
</dbReference>
<dbReference type="SUPFAM" id="SSF63999">
    <property type="entry name" value="Thiamin pyrophosphokinase, catalytic domain"/>
    <property type="match status" value="1"/>
</dbReference>
<keyword evidence="5" id="KW-0547">Nucleotide-binding</keyword>
<keyword evidence="7" id="KW-1000">Mitochondrion outer membrane</keyword>
<dbReference type="GO" id="GO:0006772">
    <property type="term" value="P:thiamine metabolic process"/>
    <property type="evidence" value="ECO:0007669"/>
    <property type="project" value="InterPro"/>
</dbReference>
<feature type="compositionally biased region" description="Basic and acidic residues" evidence="11">
    <location>
        <begin position="1"/>
        <end position="15"/>
    </location>
</feature>
<reference evidence="14" key="2">
    <citation type="submission" date="2021-03" db="UniProtKB">
        <authorList>
            <consortium name="EnsemblPlants"/>
        </authorList>
    </citation>
    <scope>IDENTIFICATION</scope>
</reference>
<dbReference type="InterPro" id="IPR006282">
    <property type="entry name" value="Thi_PPkinase"/>
</dbReference>
<dbReference type="InterPro" id="IPR056653">
    <property type="entry name" value="DUF7751"/>
</dbReference>
<reference evidence="14" key="1">
    <citation type="journal article" date="2017" name="Nature">
        <title>The genome of Chenopodium quinoa.</title>
        <authorList>
            <person name="Jarvis D.E."/>
            <person name="Ho Y.S."/>
            <person name="Lightfoot D.J."/>
            <person name="Schmoeckel S.M."/>
            <person name="Li B."/>
            <person name="Borm T.J.A."/>
            <person name="Ohyanagi H."/>
            <person name="Mineta K."/>
            <person name="Michell C.T."/>
            <person name="Saber N."/>
            <person name="Kharbatia N.M."/>
            <person name="Rupper R.R."/>
            <person name="Sharp A.R."/>
            <person name="Dally N."/>
            <person name="Boughton B.A."/>
            <person name="Woo Y.H."/>
            <person name="Gao G."/>
            <person name="Schijlen E.G.W.M."/>
            <person name="Guo X."/>
            <person name="Momin A.A."/>
            <person name="Negrao S."/>
            <person name="Al-Babili S."/>
            <person name="Gehring C."/>
            <person name="Roessner U."/>
            <person name="Jung C."/>
            <person name="Murphy K."/>
            <person name="Arold S.T."/>
            <person name="Gojobori T."/>
            <person name="van der Linden C.G."/>
            <person name="van Loo E.N."/>
            <person name="Jellen E.N."/>
            <person name="Maughan P.J."/>
            <person name="Tester M."/>
        </authorList>
    </citation>
    <scope>NUCLEOTIDE SEQUENCE [LARGE SCALE GENOMIC DNA]</scope>
    <source>
        <strain evidence="14">cv. PI 614886</strain>
    </source>
</reference>
<dbReference type="Proteomes" id="UP000596660">
    <property type="component" value="Unplaced"/>
</dbReference>
<comment type="function">
    <text evidence="10">Catalyzes the phosphorylation of thiamine to thiamine pyrophosphate (TPP). TPP is an active cofactor for enzymes involved in glycolysis and energy production. Plant leaves require high levels of TPP for photosynthesis and carbohydrate metabolism.</text>
</comment>
<dbReference type="Pfam" id="PF24933">
    <property type="entry name" value="DUF7751"/>
    <property type="match status" value="1"/>
</dbReference>
<keyword evidence="4" id="KW-0808">Transferase</keyword>
<feature type="region of interest" description="Disordered" evidence="11">
    <location>
        <begin position="498"/>
        <end position="527"/>
    </location>
</feature>
<feature type="compositionally biased region" description="Basic and acidic residues" evidence="11">
    <location>
        <begin position="500"/>
        <end position="515"/>
    </location>
</feature>
<dbReference type="GO" id="GO:0016887">
    <property type="term" value="F:ATP hydrolysis activity"/>
    <property type="evidence" value="ECO:0007669"/>
    <property type="project" value="InterPro"/>
</dbReference>
<dbReference type="GO" id="GO:0005829">
    <property type="term" value="C:cytosol"/>
    <property type="evidence" value="ECO:0007669"/>
    <property type="project" value="UniProtKB-SubCell"/>
</dbReference>
<organism evidence="14 15">
    <name type="scientific">Chenopodium quinoa</name>
    <name type="common">Quinoa</name>
    <dbReference type="NCBI Taxonomy" id="63459"/>
    <lineage>
        <taxon>Eukaryota</taxon>
        <taxon>Viridiplantae</taxon>
        <taxon>Streptophyta</taxon>
        <taxon>Embryophyta</taxon>
        <taxon>Tracheophyta</taxon>
        <taxon>Spermatophyta</taxon>
        <taxon>Magnoliopsida</taxon>
        <taxon>eudicotyledons</taxon>
        <taxon>Gunneridae</taxon>
        <taxon>Pentapetalae</taxon>
        <taxon>Caryophyllales</taxon>
        <taxon>Chenopodiaceae</taxon>
        <taxon>Chenopodioideae</taxon>
        <taxon>Atripliceae</taxon>
        <taxon>Chenopodium</taxon>
    </lineage>
</organism>
<evidence type="ECO:0000256" key="2">
    <source>
        <dbReference type="ARBA" id="ARBA00004572"/>
    </source>
</evidence>
<accession>A0A803MPA8</accession>
<dbReference type="SUPFAM" id="SSF49879">
    <property type="entry name" value="SMAD/FHA domain"/>
    <property type="match status" value="1"/>
</dbReference>
<dbReference type="SMART" id="SM00983">
    <property type="entry name" value="TPK_B1_binding"/>
    <property type="match status" value="1"/>
</dbReference>
<dbReference type="Pfam" id="PF00004">
    <property type="entry name" value="AAA"/>
    <property type="match status" value="1"/>
</dbReference>